<reference evidence="1" key="1">
    <citation type="submission" date="2016-05" db="EMBL/GenBank/DDBJ databases">
        <authorList>
            <person name="Lavstsen T."/>
            <person name="Jespersen J.S."/>
        </authorList>
    </citation>
    <scope>NUCLEOTIDE SEQUENCE</scope>
    <source>
        <tissue evidence="1">Brain</tissue>
    </source>
</reference>
<protein>
    <submittedName>
        <fullName evidence="1">Uncharacterized protein</fullName>
    </submittedName>
</protein>
<feature type="non-terminal residue" evidence="1">
    <location>
        <position position="45"/>
    </location>
</feature>
<feature type="non-terminal residue" evidence="1">
    <location>
        <position position="1"/>
    </location>
</feature>
<organism evidence="1">
    <name type="scientific">Nothobranchius kadleci</name>
    <name type="common">African annual killifish</name>
    <dbReference type="NCBI Taxonomy" id="1051664"/>
    <lineage>
        <taxon>Eukaryota</taxon>
        <taxon>Metazoa</taxon>
        <taxon>Chordata</taxon>
        <taxon>Craniata</taxon>
        <taxon>Vertebrata</taxon>
        <taxon>Euteleostomi</taxon>
        <taxon>Actinopterygii</taxon>
        <taxon>Neopterygii</taxon>
        <taxon>Teleostei</taxon>
        <taxon>Neoteleostei</taxon>
        <taxon>Acanthomorphata</taxon>
        <taxon>Ovalentaria</taxon>
        <taxon>Atherinomorphae</taxon>
        <taxon>Cyprinodontiformes</taxon>
        <taxon>Nothobranchiidae</taxon>
        <taxon>Nothobranchius</taxon>
    </lineage>
</organism>
<gene>
    <name evidence="1" type="primary">CT583712.1</name>
</gene>
<dbReference type="AlphaFoldDB" id="A0A1A8BAC4"/>
<sequence>GSRKDGRTERAVGVSKNWSVLFVTPAAVQDEVHLPKLTLITGSPP</sequence>
<name>A0A1A8BAC4_NOTKA</name>
<evidence type="ECO:0000313" key="1">
    <source>
        <dbReference type="EMBL" id="SBP64194.1"/>
    </source>
</evidence>
<proteinExistence type="predicted"/>
<accession>A0A1A8BAC4</accession>
<reference evidence="1" key="2">
    <citation type="submission" date="2016-06" db="EMBL/GenBank/DDBJ databases">
        <title>The genome of a short-lived fish provides insights into sex chromosome evolution and the genetic control of aging.</title>
        <authorList>
            <person name="Reichwald K."/>
            <person name="Felder M."/>
            <person name="Petzold A."/>
            <person name="Koch P."/>
            <person name="Groth M."/>
            <person name="Platzer M."/>
        </authorList>
    </citation>
    <scope>NUCLEOTIDE SEQUENCE</scope>
    <source>
        <tissue evidence="1">Brain</tissue>
    </source>
</reference>
<dbReference type="EMBL" id="HADZ01000253">
    <property type="protein sequence ID" value="SBP64194.1"/>
    <property type="molecule type" value="Transcribed_RNA"/>
</dbReference>